<dbReference type="Proteomes" id="UP000504635">
    <property type="component" value="Unplaced"/>
</dbReference>
<dbReference type="EC" id="1.2.4.2" evidence="5"/>
<evidence type="ECO:0000256" key="10">
    <source>
        <dbReference type="ARBA" id="ARBA00023052"/>
    </source>
</evidence>
<evidence type="ECO:0000313" key="20">
    <source>
        <dbReference type="RefSeq" id="XP_030747959.1"/>
    </source>
</evidence>
<dbReference type="InterPro" id="IPR005475">
    <property type="entry name" value="Transketolase-like_Pyr-bd"/>
</dbReference>
<dbReference type="InterPro" id="IPR029061">
    <property type="entry name" value="THDP-binding"/>
</dbReference>
<dbReference type="GO" id="GO:0046872">
    <property type="term" value="F:metal ion binding"/>
    <property type="evidence" value="ECO:0007669"/>
    <property type="project" value="UniProtKB-KW"/>
</dbReference>
<dbReference type="InterPro" id="IPR011603">
    <property type="entry name" value="2oxoglutarate_DH_E1"/>
</dbReference>
<dbReference type="NCBIfam" id="TIGR00239">
    <property type="entry name" value="2oxo_dh_E1"/>
    <property type="match status" value="1"/>
</dbReference>
<dbReference type="NCBIfam" id="NF008907">
    <property type="entry name" value="PRK12270.1"/>
    <property type="match status" value="1"/>
</dbReference>
<comment type="similarity">
    <text evidence="4">Belongs to the alpha-ketoglutarate dehydrogenase family.</text>
</comment>
<evidence type="ECO:0000256" key="8">
    <source>
        <dbReference type="ARBA" id="ARBA00022946"/>
    </source>
</evidence>
<comment type="subcellular location">
    <subcellularLocation>
        <location evidence="3">Mitochondrion</location>
    </subcellularLocation>
</comment>
<keyword evidence="8" id="KW-0809">Transit peptide</keyword>
<evidence type="ECO:0000256" key="11">
    <source>
        <dbReference type="ARBA" id="ARBA00023128"/>
    </source>
</evidence>
<evidence type="ECO:0000256" key="2">
    <source>
        <dbReference type="ARBA" id="ARBA00001964"/>
    </source>
</evidence>
<evidence type="ECO:0000256" key="9">
    <source>
        <dbReference type="ARBA" id="ARBA00023002"/>
    </source>
</evidence>
<keyword evidence="7" id="KW-0460">Magnesium</keyword>
<evidence type="ECO:0000256" key="12">
    <source>
        <dbReference type="ARBA" id="ARBA00023152"/>
    </source>
</evidence>
<dbReference type="RefSeq" id="XP_030747959.1">
    <property type="nucleotide sequence ID" value="XM_030892099.1"/>
</dbReference>
<dbReference type="Gene3D" id="3.40.50.12470">
    <property type="match status" value="1"/>
</dbReference>
<keyword evidence="19" id="KW-1185">Reference proteome</keyword>
<evidence type="ECO:0000256" key="17">
    <source>
        <dbReference type="SAM" id="MobiDB-lite"/>
    </source>
</evidence>
<evidence type="ECO:0000256" key="14">
    <source>
        <dbReference type="ARBA" id="ARBA00037426"/>
    </source>
</evidence>
<protein>
    <recommendedName>
        <fullName evidence="15">2-oxoglutarate dehydrogenase, mitochondrial</fullName>
        <ecNumber evidence="5">1.2.4.2</ecNumber>
    </recommendedName>
    <alternativeName>
        <fullName evidence="16">2-oxoglutarate dehydrogenase complex component E1</fullName>
    </alternativeName>
    <alternativeName>
        <fullName evidence="13">Alpha-ketoglutarate dehydrogenase</fullName>
    </alternativeName>
</protein>
<dbReference type="PIRSF" id="PIRSF000157">
    <property type="entry name" value="Oxoglu_dh_E1"/>
    <property type="match status" value="1"/>
</dbReference>
<proteinExistence type="inferred from homology"/>
<dbReference type="Pfam" id="PF02779">
    <property type="entry name" value="Transket_pyr"/>
    <property type="match status" value="1"/>
</dbReference>
<dbReference type="GO" id="GO:0045252">
    <property type="term" value="C:oxoglutarate dehydrogenase complex"/>
    <property type="evidence" value="ECO:0007669"/>
    <property type="project" value="TreeGrafter"/>
</dbReference>
<dbReference type="PANTHER" id="PTHR23152">
    <property type="entry name" value="2-OXOGLUTARATE DEHYDROGENASE"/>
    <property type="match status" value="1"/>
</dbReference>
<evidence type="ECO:0000256" key="13">
    <source>
        <dbReference type="ARBA" id="ARBA00030680"/>
    </source>
</evidence>
<dbReference type="NCBIfam" id="NF006914">
    <property type="entry name" value="PRK09404.1"/>
    <property type="match status" value="1"/>
</dbReference>
<dbReference type="InterPro" id="IPR031717">
    <property type="entry name" value="ODO-1/KGD_C"/>
</dbReference>
<comment type="cofactor">
    <cofactor evidence="1">
        <name>Mg(2+)</name>
        <dbReference type="ChEBI" id="CHEBI:18420"/>
    </cofactor>
</comment>
<dbReference type="OrthoDB" id="413077at2759"/>
<dbReference type="Gene3D" id="1.10.287.1150">
    <property type="entry name" value="TPP helical domain"/>
    <property type="match status" value="1"/>
</dbReference>
<accession>A0A6J2XAV6</accession>
<dbReference type="Pfam" id="PF16078">
    <property type="entry name" value="2-oxogl_dehyd_N"/>
    <property type="match status" value="1"/>
</dbReference>
<dbReference type="Gene3D" id="3.40.50.11610">
    <property type="entry name" value="Multifunctional 2-oxoglutarate metabolism enzyme, C-terminal domain"/>
    <property type="match status" value="1"/>
</dbReference>
<keyword evidence="9" id="KW-0560">Oxidoreductase</keyword>
<comment type="function">
    <text evidence="14">The 2-oxoglutarate dehydrogenase complex catalyzes the overall conversion of 2-oxoglutarate to succinyl-CoA and CO(2). It contains multiple copies of three enzymatic components: 2-oxoglutarate dehydrogenase (E1), dihydrolipoamide succinyltransferase (E2) and lipoamide dehydrogenase (E3).</text>
</comment>
<keyword evidence="11" id="KW-0496">Mitochondrion</keyword>
<feature type="compositionally biased region" description="Polar residues" evidence="17">
    <location>
        <begin position="98"/>
        <end position="116"/>
    </location>
</feature>
<dbReference type="CDD" id="cd02016">
    <property type="entry name" value="TPP_E1_OGDC_like"/>
    <property type="match status" value="1"/>
</dbReference>
<dbReference type="SMART" id="SM00861">
    <property type="entry name" value="Transket_pyr"/>
    <property type="match status" value="1"/>
</dbReference>
<dbReference type="GeneID" id="115876360"/>
<evidence type="ECO:0000256" key="6">
    <source>
        <dbReference type="ARBA" id="ARBA00022723"/>
    </source>
</evidence>
<dbReference type="InterPro" id="IPR032106">
    <property type="entry name" value="2-oxogl_dehyd_N"/>
</dbReference>
<dbReference type="GO" id="GO:0006096">
    <property type="term" value="P:glycolytic process"/>
    <property type="evidence" value="ECO:0007669"/>
    <property type="project" value="UniProtKB-KW"/>
</dbReference>
<dbReference type="FunFam" id="3.40.50.11610:FF:000003">
    <property type="entry name" value="2-oxoglutarate dehydrogenase, isoform X4"/>
    <property type="match status" value="1"/>
</dbReference>
<dbReference type="GO" id="GO:0006099">
    <property type="term" value="P:tricarboxylic acid cycle"/>
    <property type="evidence" value="ECO:0007669"/>
    <property type="project" value="TreeGrafter"/>
</dbReference>
<evidence type="ECO:0000256" key="15">
    <source>
        <dbReference type="ARBA" id="ARBA00040267"/>
    </source>
</evidence>
<dbReference type="InterPro" id="IPR042179">
    <property type="entry name" value="KGD_C_sf"/>
</dbReference>
<evidence type="ECO:0000256" key="3">
    <source>
        <dbReference type="ARBA" id="ARBA00004173"/>
    </source>
</evidence>
<dbReference type="Gene3D" id="3.40.50.970">
    <property type="match status" value="1"/>
</dbReference>
<name>A0A6J2XAV6_SITOR</name>
<dbReference type="InterPro" id="IPR001017">
    <property type="entry name" value="DH_E1"/>
</dbReference>
<evidence type="ECO:0000256" key="7">
    <source>
        <dbReference type="ARBA" id="ARBA00022842"/>
    </source>
</evidence>
<evidence type="ECO:0000259" key="18">
    <source>
        <dbReference type="SMART" id="SM00861"/>
    </source>
</evidence>
<evidence type="ECO:0000256" key="1">
    <source>
        <dbReference type="ARBA" id="ARBA00001946"/>
    </source>
</evidence>
<keyword evidence="6" id="KW-0479">Metal-binding</keyword>
<comment type="cofactor">
    <cofactor evidence="2">
        <name>thiamine diphosphate</name>
        <dbReference type="ChEBI" id="CHEBI:58937"/>
    </cofactor>
</comment>
<keyword evidence="10" id="KW-0786">Thiamine pyrophosphate</keyword>
<evidence type="ECO:0000256" key="16">
    <source>
        <dbReference type="ARBA" id="ARBA00042984"/>
    </source>
</evidence>
<dbReference type="InParanoid" id="A0A6J2XAV6"/>
<feature type="domain" description="Transketolase-like pyrimidine-binding" evidence="18">
    <location>
        <begin position="647"/>
        <end position="860"/>
    </location>
</feature>
<evidence type="ECO:0000313" key="19">
    <source>
        <dbReference type="Proteomes" id="UP000504635"/>
    </source>
</evidence>
<dbReference type="PANTHER" id="PTHR23152:SF4">
    <property type="entry name" value="2-OXOADIPATE DEHYDROGENASE COMPLEX COMPONENT E1"/>
    <property type="match status" value="1"/>
</dbReference>
<keyword evidence="12" id="KW-0324">Glycolysis</keyword>
<gene>
    <name evidence="20" type="primary">LOC115876360</name>
</gene>
<dbReference type="KEGG" id="soy:115876360"/>
<organism evidence="19 20">
    <name type="scientific">Sitophilus oryzae</name>
    <name type="common">Rice weevil</name>
    <name type="synonym">Curculio oryzae</name>
    <dbReference type="NCBI Taxonomy" id="7048"/>
    <lineage>
        <taxon>Eukaryota</taxon>
        <taxon>Metazoa</taxon>
        <taxon>Ecdysozoa</taxon>
        <taxon>Arthropoda</taxon>
        <taxon>Hexapoda</taxon>
        <taxon>Insecta</taxon>
        <taxon>Pterygota</taxon>
        <taxon>Neoptera</taxon>
        <taxon>Endopterygota</taxon>
        <taxon>Coleoptera</taxon>
        <taxon>Polyphaga</taxon>
        <taxon>Cucujiformia</taxon>
        <taxon>Curculionidae</taxon>
        <taxon>Dryophthorinae</taxon>
        <taxon>Sitophilus</taxon>
    </lineage>
</organism>
<dbReference type="GO" id="GO:0004591">
    <property type="term" value="F:oxoglutarate dehydrogenase (succinyl-transferring) activity"/>
    <property type="evidence" value="ECO:0007669"/>
    <property type="project" value="UniProtKB-EC"/>
</dbReference>
<dbReference type="Pfam" id="PF16870">
    <property type="entry name" value="OxoGdeHyase_C"/>
    <property type="match status" value="1"/>
</dbReference>
<dbReference type="GO" id="GO:0005739">
    <property type="term" value="C:mitochondrion"/>
    <property type="evidence" value="ECO:0007669"/>
    <property type="project" value="UniProtKB-SubCell"/>
</dbReference>
<dbReference type="AlphaFoldDB" id="A0A6J2XAV6"/>
<evidence type="ECO:0000256" key="5">
    <source>
        <dbReference type="ARBA" id="ARBA00012280"/>
    </source>
</evidence>
<reference evidence="20" key="1">
    <citation type="submission" date="2025-08" db="UniProtKB">
        <authorList>
            <consortium name="RefSeq"/>
        </authorList>
    </citation>
    <scope>IDENTIFICATION</scope>
    <source>
        <tissue evidence="20">Gonads</tissue>
    </source>
</reference>
<sequence>MLKIAVANIIQIIKALNTYLAQRRLSKSEKFGTSAASNKESFLNGDSKEYIEDMYKAWLRDPSSVHASWDAYFRERDYQRPPTLEPVLVKKQLAPTNTPKTTVRTAATAPSVSNPASPKEIDEHLNVQAIIRSYQVRGHLVARTNPLYEMFDINDKTTSLSEKFGKSPPEVIRYHKIESSMMNTPFLLPESTRIGGSETSLPLKEIVKRLELAYCRHIGIEYMYINDVERCNWLREHFEVPGVVSLNKAEKRLLLTRLARAVLFEKFLQRKWPSEKRFGIEGCEIMIPCIKTIIDTCSQLDGEMIILGMAHRGRLNVLANICRKPLKKIFAQFHGLEPEDEGSGDVKYHLGVYAERKNNVTNKMVKIVLVANPSHLEEGHSVCQGRVRAEQFYLNDDEQKKVIPILMHGDAAFCGEGICYETINLSNLTNYKTGGTIHIVVNNQIGFTTDPRFSRSAPYCTDIAKVVNAPVFHVNSDDPESAIYVSKIAAMWRQKFKTDVVIDIVCYRKHGHNEADEPMFTQPVLYTKIKGMKNVWEKYCEAAKQQGIVTDAEINAYRDTYDKICELEFAKAAKETTVRFGDWIDSPWKHFFKNKDMTKCEPTGVSLDVIKHIATKFSTPPPGDFLIHKNLQRILRLRMDMVKNETIDWALGEALTFGSLLKEGVHVRLSGEDVERGTFSHRHHVLHHQTKDKTRYTYLRDLYPDQASYTVSNSPISEYGVLGFEHGYSMVNPHSLIIWEAQFGDFANNGQTMFDTMICSGQSKWIRQCGMVCLLPHGLEGQGPEHSSARVERYLELCADDPDYLPPDFTNLAMKQLFDINWIVANCTTPANYFHLLRRQIKLPFRKPLMLMTPKSLLRHPEARSNFSEMKEGTEFQRLIPCKERASENPDNVKKLIFCTGKIYYDFMKLIKDQKLDDKIAIARVEQMCPFPYDLVVKECNKYKNAKIAWGQEEHKNSGCWMYMHPRFETALKGKRPILYNGRPPSASTASGNKIQYQKELKNLMASIIALD</sequence>
<dbReference type="SUPFAM" id="SSF52518">
    <property type="entry name" value="Thiamin diphosphate-binding fold (THDP-binding)"/>
    <property type="match status" value="2"/>
</dbReference>
<dbReference type="FunFam" id="3.40.50.12470:FF:000007">
    <property type="entry name" value="2-oxoglutarate dehydrogenase e1 mitochondrial"/>
    <property type="match status" value="1"/>
</dbReference>
<dbReference type="GO" id="GO:0030976">
    <property type="term" value="F:thiamine pyrophosphate binding"/>
    <property type="evidence" value="ECO:0007669"/>
    <property type="project" value="InterPro"/>
</dbReference>
<dbReference type="Pfam" id="PF00676">
    <property type="entry name" value="E1_dh"/>
    <property type="match status" value="1"/>
</dbReference>
<evidence type="ECO:0000256" key="4">
    <source>
        <dbReference type="ARBA" id="ARBA00006936"/>
    </source>
</evidence>
<feature type="region of interest" description="Disordered" evidence="17">
    <location>
        <begin position="98"/>
        <end position="119"/>
    </location>
</feature>